<keyword evidence="3 11" id="KW-0723">Serine/threonine-protein kinase</keyword>
<evidence type="ECO:0000256" key="6">
    <source>
        <dbReference type="ARBA" id="ARBA00022777"/>
    </source>
</evidence>
<evidence type="ECO:0000256" key="2">
    <source>
        <dbReference type="ARBA" id="ARBA00012406"/>
    </source>
</evidence>
<dbReference type="PANTHER" id="PTHR48016">
    <property type="entry name" value="MAP KINASE KINASE KINASE SSK2-RELATED-RELATED"/>
    <property type="match status" value="1"/>
</dbReference>
<dbReference type="InterPro" id="IPR008271">
    <property type="entry name" value="Ser/Thr_kinase_AS"/>
</dbReference>
<dbReference type="Proteomes" id="UP001633002">
    <property type="component" value="Unassembled WGS sequence"/>
</dbReference>
<comment type="catalytic activity">
    <reaction evidence="9">
        <text>L-seryl-[protein] + ATP = O-phospho-L-seryl-[protein] + ADP + H(+)</text>
        <dbReference type="Rhea" id="RHEA:17989"/>
        <dbReference type="Rhea" id="RHEA-COMP:9863"/>
        <dbReference type="Rhea" id="RHEA-COMP:11604"/>
        <dbReference type="ChEBI" id="CHEBI:15378"/>
        <dbReference type="ChEBI" id="CHEBI:29999"/>
        <dbReference type="ChEBI" id="CHEBI:30616"/>
        <dbReference type="ChEBI" id="CHEBI:83421"/>
        <dbReference type="ChEBI" id="CHEBI:456216"/>
        <dbReference type="EC" id="2.7.11.25"/>
    </reaction>
</comment>
<accession>A0ABD3HDT0</accession>
<keyword evidence="14" id="KW-1185">Reference proteome</keyword>
<dbReference type="SUPFAM" id="SSF56112">
    <property type="entry name" value="Protein kinase-like (PK-like)"/>
    <property type="match status" value="1"/>
</dbReference>
<evidence type="ECO:0000256" key="8">
    <source>
        <dbReference type="ARBA" id="ARBA00047559"/>
    </source>
</evidence>
<evidence type="ECO:0000256" key="3">
    <source>
        <dbReference type="ARBA" id="ARBA00022527"/>
    </source>
</evidence>
<dbReference type="Gene3D" id="1.10.510.10">
    <property type="entry name" value="Transferase(Phosphotransferase) domain 1"/>
    <property type="match status" value="1"/>
</dbReference>
<comment type="caution">
    <text evidence="13">The sequence shown here is derived from an EMBL/GenBank/DDBJ whole genome shotgun (WGS) entry which is preliminary data.</text>
</comment>
<organism evidence="13 14">
    <name type="scientific">Riccia sorocarpa</name>
    <dbReference type="NCBI Taxonomy" id="122646"/>
    <lineage>
        <taxon>Eukaryota</taxon>
        <taxon>Viridiplantae</taxon>
        <taxon>Streptophyta</taxon>
        <taxon>Embryophyta</taxon>
        <taxon>Marchantiophyta</taxon>
        <taxon>Marchantiopsida</taxon>
        <taxon>Marchantiidae</taxon>
        <taxon>Marchantiales</taxon>
        <taxon>Ricciaceae</taxon>
        <taxon>Riccia</taxon>
    </lineage>
</organism>
<evidence type="ECO:0000256" key="4">
    <source>
        <dbReference type="ARBA" id="ARBA00022679"/>
    </source>
</evidence>
<comment type="similarity">
    <text evidence="1">Belongs to the protein kinase superfamily. STE Ser/Thr protein kinase family. MAP kinase kinase kinase subfamily.</text>
</comment>
<evidence type="ECO:0000256" key="5">
    <source>
        <dbReference type="ARBA" id="ARBA00022741"/>
    </source>
</evidence>
<sequence>MVTRIRLLGQTGNILRSKVSSPLTTKLERDLYGHLHTMTERLKEAKTLFFSLSGPDFCSETTIDKITQLRVVILLALWAINNFFRLDEVDPEFTFQDLQMASQPQIPTPSVGEMQKVTDAIQQPWKLVREVGRGGFGTVWLAKDSADKYFALKELYYDPPPNACGISFERDYIEKLQQLEHKHIVRYLGCEKGDGVLRIFMELAGKQSLRAYYKTQYLKLGQVKEFTRQILDALVYVHSKKIVHRDVKCDNIMVDDSDNCKLVDFGVAKQLLCSGDQAKTQVGSTRWMAPEIIRPFRRPDGKMITGYSRPADIWSLGCTVLEMCTGEIPFQDVTNNAAVVFKIGNLKTSPNIPASLPEQMKDFLRQCFKKDPTERPTAQILLQHPFVAGIPDLAEMWEAEHTRLQELRPSTLKEHAEAVVAKHRLQFARRKDLTVSV</sequence>
<evidence type="ECO:0000256" key="1">
    <source>
        <dbReference type="ARBA" id="ARBA00006529"/>
    </source>
</evidence>
<dbReference type="CDD" id="cd06606">
    <property type="entry name" value="STKc_MAPKKK"/>
    <property type="match status" value="1"/>
</dbReference>
<dbReference type="GO" id="GO:0004709">
    <property type="term" value="F:MAP kinase kinase kinase activity"/>
    <property type="evidence" value="ECO:0007669"/>
    <property type="project" value="UniProtKB-EC"/>
</dbReference>
<feature type="domain" description="Protein kinase" evidence="12">
    <location>
        <begin position="125"/>
        <end position="387"/>
    </location>
</feature>
<keyword evidence="6" id="KW-0418">Kinase</keyword>
<dbReference type="PROSITE" id="PS00108">
    <property type="entry name" value="PROTEIN_KINASE_ST"/>
    <property type="match status" value="1"/>
</dbReference>
<evidence type="ECO:0000259" key="12">
    <source>
        <dbReference type="PROSITE" id="PS50011"/>
    </source>
</evidence>
<evidence type="ECO:0000256" key="9">
    <source>
        <dbReference type="ARBA" id="ARBA00048329"/>
    </source>
</evidence>
<evidence type="ECO:0000256" key="10">
    <source>
        <dbReference type="PROSITE-ProRule" id="PRU10141"/>
    </source>
</evidence>
<keyword evidence="7 10" id="KW-0067">ATP-binding</keyword>
<name>A0ABD3HDT0_9MARC</name>
<keyword evidence="4" id="KW-0808">Transferase</keyword>
<keyword evidence="5 10" id="KW-0547">Nucleotide-binding</keyword>
<protein>
    <recommendedName>
        <fullName evidence="2">mitogen-activated protein kinase kinase kinase</fullName>
        <ecNumber evidence="2">2.7.11.25</ecNumber>
    </recommendedName>
</protein>
<feature type="binding site" evidence="10">
    <location>
        <position position="153"/>
    </location>
    <ligand>
        <name>ATP</name>
        <dbReference type="ChEBI" id="CHEBI:30616"/>
    </ligand>
</feature>
<proteinExistence type="inferred from homology"/>
<reference evidence="13 14" key="1">
    <citation type="submission" date="2024-09" db="EMBL/GenBank/DDBJ databases">
        <title>Chromosome-scale assembly of Riccia sorocarpa.</title>
        <authorList>
            <person name="Paukszto L."/>
        </authorList>
    </citation>
    <scope>NUCLEOTIDE SEQUENCE [LARGE SCALE GENOMIC DNA]</scope>
    <source>
        <strain evidence="13">LP-2024</strain>
        <tissue evidence="13">Aerial parts of the thallus</tissue>
    </source>
</reference>
<dbReference type="EMBL" id="JBJQOH010000004">
    <property type="protein sequence ID" value="KAL3689563.1"/>
    <property type="molecule type" value="Genomic_DNA"/>
</dbReference>
<dbReference type="PROSITE" id="PS50011">
    <property type="entry name" value="PROTEIN_KINASE_DOM"/>
    <property type="match status" value="1"/>
</dbReference>
<dbReference type="GO" id="GO:0005524">
    <property type="term" value="F:ATP binding"/>
    <property type="evidence" value="ECO:0007669"/>
    <property type="project" value="UniProtKB-UniRule"/>
</dbReference>
<dbReference type="InterPro" id="IPR050538">
    <property type="entry name" value="MAP_kinase_kinase_kinase"/>
</dbReference>
<dbReference type="InterPro" id="IPR011009">
    <property type="entry name" value="Kinase-like_dom_sf"/>
</dbReference>
<dbReference type="PROSITE" id="PS00107">
    <property type="entry name" value="PROTEIN_KINASE_ATP"/>
    <property type="match status" value="1"/>
</dbReference>
<evidence type="ECO:0000256" key="7">
    <source>
        <dbReference type="ARBA" id="ARBA00022840"/>
    </source>
</evidence>
<evidence type="ECO:0000256" key="11">
    <source>
        <dbReference type="RuleBase" id="RU000304"/>
    </source>
</evidence>
<evidence type="ECO:0000313" key="13">
    <source>
        <dbReference type="EMBL" id="KAL3689563.1"/>
    </source>
</evidence>
<dbReference type="AlphaFoldDB" id="A0ABD3HDT0"/>
<gene>
    <name evidence="13" type="ORF">R1sor_015872</name>
</gene>
<dbReference type="InterPro" id="IPR017441">
    <property type="entry name" value="Protein_kinase_ATP_BS"/>
</dbReference>
<dbReference type="EC" id="2.7.11.25" evidence="2"/>
<dbReference type="PANTHER" id="PTHR48016:SF29">
    <property type="entry name" value="MITOGEN-ACTIVATED PROTEIN KINASE KINASE KINASE 1-RELATED"/>
    <property type="match status" value="1"/>
</dbReference>
<comment type="catalytic activity">
    <reaction evidence="8">
        <text>L-threonyl-[protein] + ATP = O-phospho-L-threonyl-[protein] + ADP + H(+)</text>
        <dbReference type="Rhea" id="RHEA:46608"/>
        <dbReference type="Rhea" id="RHEA-COMP:11060"/>
        <dbReference type="Rhea" id="RHEA-COMP:11605"/>
        <dbReference type="ChEBI" id="CHEBI:15378"/>
        <dbReference type="ChEBI" id="CHEBI:30013"/>
        <dbReference type="ChEBI" id="CHEBI:30616"/>
        <dbReference type="ChEBI" id="CHEBI:61977"/>
        <dbReference type="ChEBI" id="CHEBI:456216"/>
        <dbReference type="EC" id="2.7.11.25"/>
    </reaction>
</comment>
<dbReference type="InterPro" id="IPR000719">
    <property type="entry name" value="Prot_kinase_dom"/>
</dbReference>
<dbReference type="SMART" id="SM00220">
    <property type="entry name" value="S_TKc"/>
    <property type="match status" value="1"/>
</dbReference>
<dbReference type="Pfam" id="PF00069">
    <property type="entry name" value="Pkinase"/>
    <property type="match status" value="1"/>
</dbReference>
<evidence type="ECO:0000313" key="14">
    <source>
        <dbReference type="Proteomes" id="UP001633002"/>
    </source>
</evidence>